<comment type="caution">
    <text evidence="1">The sequence shown here is derived from an EMBL/GenBank/DDBJ whole genome shotgun (WGS) entry which is preliminary data.</text>
</comment>
<protein>
    <submittedName>
        <fullName evidence="1">Uncharacterized protein</fullName>
    </submittedName>
</protein>
<evidence type="ECO:0000313" key="2">
    <source>
        <dbReference type="Proteomes" id="UP000307943"/>
    </source>
</evidence>
<dbReference type="EMBL" id="VDCQ01000021">
    <property type="protein sequence ID" value="TNJ65161.1"/>
    <property type="molecule type" value="Genomic_DNA"/>
</dbReference>
<sequence>MKKRSVEQIDYCRDEVCGHCPGSVWGAKSICRVHQRSIGEIEECPQWEITVKETRAIYYARDPDKHPARTEQMEQIERELKDYPWMLREIERLRGMLEEAGVGLTGVYGLDGVMPKGKGTHANSVHREAQRREKHWTRLKQLEATVARIDAAAERLVDDRQRTILECIMEGERMNRIAQHIGVSRQRLHELKLELVRRLAEDIFGVGRQGAS</sequence>
<gene>
    <name evidence="1" type="ORF">FE784_16315</name>
</gene>
<dbReference type="Proteomes" id="UP000307943">
    <property type="component" value="Unassembled WGS sequence"/>
</dbReference>
<keyword evidence="2" id="KW-1185">Reference proteome</keyword>
<accession>A0A5C4T815</accession>
<dbReference type="OrthoDB" id="8910390at2"/>
<evidence type="ECO:0000313" key="1">
    <source>
        <dbReference type="EMBL" id="TNJ65161.1"/>
    </source>
</evidence>
<proteinExistence type="predicted"/>
<dbReference type="RefSeq" id="WP_139603285.1">
    <property type="nucleotide sequence ID" value="NZ_VDCQ01000021.1"/>
</dbReference>
<dbReference type="AlphaFoldDB" id="A0A5C4T815"/>
<name>A0A5C4T815_9BACL</name>
<organism evidence="1 2">
    <name type="scientific">Paenibacillus hemerocallicola</name>
    <dbReference type="NCBI Taxonomy" id="1172614"/>
    <lineage>
        <taxon>Bacteria</taxon>
        <taxon>Bacillati</taxon>
        <taxon>Bacillota</taxon>
        <taxon>Bacilli</taxon>
        <taxon>Bacillales</taxon>
        <taxon>Paenibacillaceae</taxon>
        <taxon>Paenibacillus</taxon>
    </lineage>
</organism>
<reference evidence="1 2" key="1">
    <citation type="submission" date="2019-05" db="EMBL/GenBank/DDBJ databases">
        <title>We sequenced the genome of Paenibacillus hemerocallicola KCTC 33185 for further insight into its adaptation and study the phylogeny of Paenibacillus.</title>
        <authorList>
            <person name="Narsing Rao M.P."/>
        </authorList>
    </citation>
    <scope>NUCLEOTIDE SEQUENCE [LARGE SCALE GENOMIC DNA]</scope>
    <source>
        <strain evidence="1 2">KCTC 33185</strain>
    </source>
</reference>